<keyword evidence="2" id="KW-0805">Transcription regulation</keyword>
<evidence type="ECO:0000313" key="9">
    <source>
        <dbReference type="Proteomes" id="UP000327179"/>
    </source>
</evidence>
<keyword evidence="5" id="KW-0804">Transcription</keyword>
<dbReference type="InterPro" id="IPR050204">
    <property type="entry name" value="AraC_XylS_family_regulators"/>
</dbReference>
<dbReference type="EMBL" id="CP043311">
    <property type="protein sequence ID" value="QEY63246.1"/>
    <property type="molecule type" value="Genomic_DNA"/>
</dbReference>
<dbReference type="SMART" id="SM00342">
    <property type="entry name" value="HTH_ARAC"/>
    <property type="match status" value="1"/>
</dbReference>
<dbReference type="Proteomes" id="UP000327179">
    <property type="component" value="Chromosome"/>
</dbReference>
<reference evidence="8 9" key="1">
    <citation type="submission" date="2019-08" db="EMBL/GenBank/DDBJ databases">
        <title>Whole-genome Sequencing of e-waste polymer degrading bacterium Pseudomonas sp. strain PE08.</title>
        <authorList>
            <person name="Kirdat K."/>
            <person name="Debbarma P."/>
            <person name="Narawade N."/>
            <person name="Suyal D."/>
            <person name="Thorat V."/>
            <person name="Shouche Y."/>
            <person name="Goel R."/>
            <person name="Yadav A."/>
        </authorList>
    </citation>
    <scope>NUCLEOTIDE SEQUENCE [LARGE SCALE GENOMIC DNA]</scope>
    <source>
        <strain evidence="8 9">PE08</strain>
    </source>
</reference>
<dbReference type="InterPro" id="IPR020449">
    <property type="entry name" value="Tscrpt_reg_AraC-type_HTH"/>
</dbReference>
<sequence length="301" mass="33476">MSVNLTERTSAEGLEAYIRGRRLAASDSLAARDVLVQIFNRERDQDSFIVPAVAEPLLVWIISGTAAVEERIPGGEWETSHVAKGDFFLTSSAEPYEMRWKVSGADAFEVMHIYLGIPLLEKAVREVLGGSGAVRLREVSGGRDEILSLLLEQVRAELTSRNAVSALFLQGLAQCMAVHLAREYLDSSADDIAHRNALPAFKLRRVLSTMEANLASPFSLGTLAEEAGMSEYHFSRLFKKATGYSPSRFFIRMRMARARQLLLETDHSIIDIGLEVGYSSPSHFSQIFKREVGVKPSHYRK</sequence>
<evidence type="ECO:0000256" key="5">
    <source>
        <dbReference type="ARBA" id="ARBA00023163"/>
    </source>
</evidence>
<dbReference type="Pfam" id="PF12833">
    <property type="entry name" value="HTH_18"/>
    <property type="match status" value="1"/>
</dbReference>
<dbReference type="InterPro" id="IPR018060">
    <property type="entry name" value="HTH_AraC"/>
</dbReference>
<name>A0A5J6QRD1_9GAMM</name>
<dbReference type="GO" id="GO:0003700">
    <property type="term" value="F:DNA-binding transcription factor activity"/>
    <property type="evidence" value="ECO:0007669"/>
    <property type="project" value="InterPro"/>
</dbReference>
<evidence type="ECO:0000313" key="8">
    <source>
        <dbReference type="EMBL" id="QEY63246.1"/>
    </source>
</evidence>
<feature type="domain" description="HTH araC/xylS-type" evidence="7">
    <location>
        <begin position="204"/>
        <end position="301"/>
    </location>
</feature>
<dbReference type="SUPFAM" id="SSF46689">
    <property type="entry name" value="Homeodomain-like"/>
    <property type="match status" value="2"/>
</dbReference>
<dbReference type="RefSeq" id="WP_151133895.1">
    <property type="nucleotide sequence ID" value="NZ_CP043311.1"/>
</dbReference>
<dbReference type="PROSITE" id="PS01124">
    <property type="entry name" value="HTH_ARAC_FAMILY_2"/>
    <property type="match status" value="1"/>
</dbReference>
<evidence type="ECO:0000256" key="1">
    <source>
        <dbReference type="ARBA" id="ARBA00004496"/>
    </source>
</evidence>
<protein>
    <submittedName>
        <fullName evidence="8">Helix-turn-helix domain-containing protein</fullName>
    </submittedName>
</protein>
<accession>A0A5J6QRD1</accession>
<organism evidence="8 9">
    <name type="scientific">Metapseudomonas lalkuanensis</name>
    <dbReference type="NCBI Taxonomy" id="2604832"/>
    <lineage>
        <taxon>Bacteria</taxon>
        <taxon>Pseudomonadati</taxon>
        <taxon>Pseudomonadota</taxon>
        <taxon>Gammaproteobacteria</taxon>
        <taxon>Pseudomonadales</taxon>
        <taxon>Pseudomonadaceae</taxon>
        <taxon>Metapseudomonas</taxon>
    </lineage>
</organism>
<dbReference type="PRINTS" id="PR00032">
    <property type="entry name" value="HTHARAC"/>
</dbReference>
<keyword evidence="9" id="KW-1185">Reference proteome</keyword>
<evidence type="ECO:0000259" key="7">
    <source>
        <dbReference type="PROSITE" id="PS01124"/>
    </source>
</evidence>
<dbReference type="GO" id="GO:0005737">
    <property type="term" value="C:cytoplasm"/>
    <property type="evidence" value="ECO:0007669"/>
    <property type="project" value="UniProtKB-SubCell"/>
</dbReference>
<proteinExistence type="predicted"/>
<dbReference type="InterPro" id="IPR009057">
    <property type="entry name" value="Homeodomain-like_sf"/>
</dbReference>
<dbReference type="InterPro" id="IPR018062">
    <property type="entry name" value="HTH_AraC-typ_CS"/>
</dbReference>
<keyword evidence="4" id="KW-0010">Activator</keyword>
<gene>
    <name evidence="8" type="ORF">FXN65_14730</name>
</gene>
<evidence type="ECO:0000256" key="4">
    <source>
        <dbReference type="ARBA" id="ARBA00023159"/>
    </source>
</evidence>
<dbReference type="AlphaFoldDB" id="A0A5J6QRD1"/>
<dbReference type="PANTHER" id="PTHR46796:SF6">
    <property type="entry name" value="ARAC SUBFAMILY"/>
    <property type="match status" value="1"/>
</dbReference>
<dbReference type="PANTHER" id="PTHR46796">
    <property type="entry name" value="HTH-TYPE TRANSCRIPTIONAL ACTIVATOR RHAS-RELATED"/>
    <property type="match status" value="1"/>
</dbReference>
<dbReference type="KEGG" id="plal:FXN65_14730"/>
<dbReference type="GO" id="GO:0043565">
    <property type="term" value="F:sequence-specific DNA binding"/>
    <property type="evidence" value="ECO:0007669"/>
    <property type="project" value="InterPro"/>
</dbReference>
<evidence type="ECO:0000256" key="6">
    <source>
        <dbReference type="ARBA" id="ARBA00037345"/>
    </source>
</evidence>
<evidence type="ECO:0000256" key="2">
    <source>
        <dbReference type="ARBA" id="ARBA00023015"/>
    </source>
</evidence>
<dbReference type="GO" id="GO:0009893">
    <property type="term" value="P:positive regulation of metabolic process"/>
    <property type="evidence" value="ECO:0007669"/>
    <property type="project" value="UniProtKB-ARBA"/>
</dbReference>
<dbReference type="PROSITE" id="PS00041">
    <property type="entry name" value="HTH_ARAC_FAMILY_1"/>
    <property type="match status" value="1"/>
</dbReference>
<evidence type="ECO:0000256" key="3">
    <source>
        <dbReference type="ARBA" id="ARBA00023125"/>
    </source>
</evidence>
<comment type="subcellular location">
    <subcellularLocation>
        <location evidence="1">Cytoplasm</location>
    </subcellularLocation>
</comment>
<keyword evidence="3" id="KW-0238">DNA-binding</keyword>
<dbReference type="Gene3D" id="1.10.10.60">
    <property type="entry name" value="Homeodomain-like"/>
    <property type="match status" value="2"/>
</dbReference>
<comment type="function">
    <text evidence="6">Regulatory protein of the TOL plasmid xyl operons. XylS activates the xylXYZLTEGFJQKIH operon required for the degradation of toluene, m-xylene and p-xylene.</text>
</comment>